<dbReference type="GO" id="GO:0016787">
    <property type="term" value="F:hydrolase activity"/>
    <property type="evidence" value="ECO:0007669"/>
    <property type="project" value="UniProtKB-KW"/>
</dbReference>
<dbReference type="WBParaSite" id="ASIM_0000587001-mRNA-1">
    <property type="protein sequence ID" value="ASIM_0000587001-mRNA-1"/>
    <property type="gene ID" value="ASIM_0000587001"/>
</dbReference>
<keyword evidence="4" id="KW-0067">ATP-binding</keyword>
<dbReference type="AlphaFoldDB" id="A0A0M3JE28"/>
<dbReference type="Pfam" id="PF00271">
    <property type="entry name" value="Helicase_C"/>
    <property type="match status" value="1"/>
</dbReference>
<evidence type="ECO:0000256" key="3">
    <source>
        <dbReference type="ARBA" id="ARBA00022806"/>
    </source>
</evidence>
<proteinExistence type="predicted"/>
<dbReference type="PANTHER" id="PTHR47959">
    <property type="entry name" value="ATP-DEPENDENT RNA HELICASE RHLE-RELATED"/>
    <property type="match status" value="1"/>
</dbReference>
<evidence type="ECO:0000313" key="6">
    <source>
        <dbReference type="WBParaSite" id="ASIM_0000587001-mRNA-1"/>
    </source>
</evidence>
<reference evidence="6" key="1">
    <citation type="submission" date="2017-02" db="UniProtKB">
        <authorList>
            <consortium name="WormBaseParasite"/>
        </authorList>
    </citation>
    <scope>IDENTIFICATION</scope>
</reference>
<evidence type="ECO:0000256" key="2">
    <source>
        <dbReference type="ARBA" id="ARBA00022801"/>
    </source>
</evidence>
<feature type="domain" description="Helicase C-terminal" evidence="5">
    <location>
        <begin position="6"/>
        <end position="124"/>
    </location>
</feature>
<dbReference type="InterPro" id="IPR050079">
    <property type="entry name" value="DEAD_box_RNA_helicase"/>
</dbReference>
<dbReference type="InterPro" id="IPR001650">
    <property type="entry name" value="Helicase_C-like"/>
</dbReference>
<dbReference type="Gene3D" id="3.40.50.300">
    <property type="entry name" value="P-loop containing nucleotide triphosphate hydrolases"/>
    <property type="match status" value="1"/>
</dbReference>
<organism evidence="6">
    <name type="scientific">Anisakis simplex</name>
    <name type="common">Herring worm</name>
    <dbReference type="NCBI Taxonomy" id="6269"/>
    <lineage>
        <taxon>Eukaryota</taxon>
        <taxon>Metazoa</taxon>
        <taxon>Ecdysozoa</taxon>
        <taxon>Nematoda</taxon>
        <taxon>Chromadorea</taxon>
        <taxon>Rhabditida</taxon>
        <taxon>Spirurina</taxon>
        <taxon>Ascaridomorpha</taxon>
        <taxon>Ascaridoidea</taxon>
        <taxon>Anisakidae</taxon>
        <taxon>Anisakis</taxon>
        <taxon>Anisakis simplex complex</taxon>
    </lineage>
</organism>
<dbReference type="InterPro" id="IPR027417">
    <property type="entry name" value="P-loop_NTPase"/>
</dbReference>
<name>A0A0M3JE28_ANISI</name>
<dbReference type="GO" id="GO:0005524">
    <property type="term" value="F:ATP binding"/>
    <property type="evidence" value="ECO:0007669"/>
    <property type="project" value="UniProtKB-KW"/>
</dbReference>
<dbReference type="GO" id="GO:0005829">
    <property type="term" value="C:cytosol"/>
    <property type="evidence" value="ECO:0007669"/>
    <property type="project" value="TreeGrafter"/>
</dbReference>
<dbReference type="SUPFAM" id="SSF52540">
    <property type="entry name" value="P-loop containing nucleoside triphosphate hydrolases"/>
    <property type="match status" value="1"/>
</dbReference>
<sequence length="124" mass="13931">LCPFAVKDAYLVYVVKNFHENRPTSSILIFSQTCRECQALAIMFTGLGFQQLSQPIAKMLSCACVMTGLHKLLLYFIMLQVGSLHSQISQHERMSALTRFRSGRIRILICTDLAARGLDIPHVS</sequence>
<keyword evidence="1" id="KW-0547">Nucleotide-binding</keyword>
<keyword evidence="2" id="KW-0378">Hydrolase</keyword>
<protein>
    <submittedName>
        <fullName evidence="6">Probable ATP-dependent RNA helicase DDX49 (inferred by orthology to a human protein)</fullName>
    </submittedName>
</protein>
<keyword evidence="3" id="KW-0347">Helicase</keyword>
<dbReference type="PROSITE" id="PS51194">
    <property type="entry name" value="HELICASE_CTER"/>
    <property type="match status" value="1"/>
</dbReference>
<evidence type="ECO:0000256" key="4">
    <source>
        <dbReference type="ARBA" id="ARBA00022840"/>
    </source>
</evidence>
<dbReference type="PANTHER" id="PTHR47959:SF24">
    <property type="entry name" value="ATP-DEPENDENT RNA HELICASE"/>
    <property type="match status" value="1"/>
</dbReference>
<evidence type="ECO:0000259" key="5">
    <source>
        <dbReference type="PROSITE" id="PS51194"/>
    </source>
</evidence>
<evidence type="ECO:0000256" key="1">
    <source>
        <dbReference type="ARBA" id="ARBA00022741"/>
    </source>
</evidence>
<accession>A0A0M3JE28</accession>
<dbReference type="GO" id="GO:0003724">
    <property type="term" value="F:RNA helicase activity"/>
    <property type="evidence" value="ECO:0007669"/>
    <property type="project" value="TreeGrafter"/>
</dbReference>